<dbReference type="KEGG" id="mseb:RE474_00125"/>
<evidence type="ECO:0000313" key="2">
    <source>
        <dbReference type="EMBL" id="WMW25160.1"/>
    </source>
</evidence>
<accession>A0AA51UN91</accession>
<dbReference type="InterPro" id="IPR000944">
    <property type="entry name" value="Tscrpt_reg_Rrf2"/>
</dbReference>
<name>A0AA51UN91_9EURY</name>
<evidence type="ECO:0000313" key="3">
    <source>
        <dbReference type="Proteomes" id="UP001182908"/>
    </source>
</evidence>
<dbReference type="NCBIfam" id="TIGR00738">
    <property type="entry name" value="rrf2_super"/>
    <property type="match status" value="1"/>
</dbReference>
<dbReference type="AlphaFoldDB" id="A0AA51UN91"/>
<keyword evidence="1" id="KW-0238">DNA-binding</keyword>
<dbReference type="InterPro" id="IPR030489">
    <property type="entry name" value="TR_Rrf2-type_CS"/>
</dbReference>
<dbReference type="PANTHER" id="PTHR33221">
    <property type="entry name" value="WINGED HELIX-TURN-HELIX TRANSCRIPTIONAL REGULATOR, RRF2 FAMILY"/>
    <property type="match status" value="1"/>
</dbReference>
<dbReference type="EMBL" id="CP133592">
    <property type="protein sequence ID" value="WMW25160.1"/>
    <property type="molecule type" value="Genomic_DNA"/>
</dbReference>
<keyword evidence="3" id="KW-1185">Reference proteome</keyword>
<dbReference type="GO" id="GO:0003677">
    <property type="term" value="F:DNA binding"/>
    <property type="evidence" value="ECO:0007669"/>
    <property type="project" value="UniProtKB-KW"/>
</dbReference>
<dbReference type="InterPro" id="IPR036390">
    <property type="entry name" value="WH_DNA-bd_sf"/>
</dbReference>
<dbReference type="GeneID" id="84231076"/>
<dbReference type="PANTHER" id="PTHR33221:SF5">
    <property type="entry name" value="HTH-TYPE TRANSCRIPTIONAL REGULATOR ISCR"/>
    <property type="match status" value="1"/>
</dbReference>
<dbReference type="PROSITE" id="PS51197">
    <property type="entry name" value="HTH_RRF2_2"/>
    <property type="match status" value="1"/>
</dbReference>
<dbReference type="RefSeq" id="WP_309310967.1">
    <property type="nucleotide sequence ID" value="NZ_CP133592.1"/>
</dbReference>
<dbReference type="Gene3D" id="1.10.10.10">
    <property type="entry name" value="Winged helix-like DNA-binding domain superfamily/Winged helix DNA-binding domain"/>
    <property type="match status" value="1"/>
</dbReference>
<dbReference type="GO" id="GO:0005829">
    <property type="term" value="C:cytosol"/>
    <property type="evidence" value="ECO:0007669"/>
    <property type="project" value="TreeGrafter"/>
</dbReference>
<evidence type="ECO:0000256" key="1">
    <source>
        <dbReference type="ARBA" id="ARBA00023125"/>
    </source>
</evidence>
<proteinExistence type="predicted"/>
<dbReference type="SUPFAM" id="SSF46785">
    <property type="entry name" value="Winged helix' DNA-binding domain"/>
    <property type="match status" value="1"/>
</dbReference>
<dbReference type="Proteomes" id="UP001182908">
    <property type="component" value="Chromosome"/>
</dbReference>
<dbReference type="GO" id="GO:0003700">
    <property type="term" value="F:DNA-binding transcription factor activity"/>
    <property type="evidence" value="ECO:0007669"/>
    <property type="project" value="TreeGrafter"/>
</dbReference>
<dbReference type="InterPro" id="IPR036388">
    <property type="entry name" value="WH-like_DNA-bd_sf"/>
</dbReference>
<protein>
    <submittedName>
        <fullName evidence="2">Rrf2 family transcriptional regulator</fullName>
    </submittedName>
</protein>
<reference evidence="2 3" key="1">
    <citation type="submission" date="2023-08" db="EMBL/GenBank/DDBJ databases">
        <title>Methanolobus mangrovi sp. nov. and Methanolobus sediminis sp. nov, two novel methylotrophic methanogens isolated from mangrove sediments in China.</title>
        <authorList>
            <person name="Zhou J."/>
        </authorList>
    </citation>
    <scope>NUCLEOTIDE SEQUENCE [LARGE SCALE GENOMIC DNA]</scope>
    <source>
        <strain evidence="2 3">FTZ6</strain>
    </source>
</reference>
<dbReference type="PROSITE" id="PS01332">
    <property type="entry name" value="HTH_RRF2_1"/>
    <property type="match status" value="1"/>
</dbReference>
<sequence>MKLSTKSEYACLALIDLSENYGAGYIKIEDICQRQDLPRKYIEQILLSLKREGYVKSRRGADGGYMLAKEPAQISLAEIVRHMDGALAPVNSVSKYFYECTPLEKNDALIKVFREIRDYTSDKMENTTFADLIRE</sequence>
<gene>
    <name evidence="2" type="ORF">RE474_00125</name>
</gene>
<dbReference type="Pfam" id="PF02082">
    <property type="entry name" value="Rrf2"/>
    <property type="match status" value="1"/>
</dbReference>
<organism evidence="2 3">
    <name type="scientific">Methanolobus sediminis</name>
    <dbReference type="NCBI Taxonomy" id="3072978"/>
    <lineage>
        <taxon>Archaea</taxon>
        <taxon>Methanobacteriati</taxon>
        <taxon>Methanobacteriota</taxon>
        <taxon>Stenosarchaea group</taxon>
        <taxon>Methanomicrobia</taxon>
        <taxon>Methanosarcinales</taxon>
        <taxon>Methanosarcinaceae</taxon>
        <taxon>Methanolobus</taxon>
    </lineage>
</organism>